<dbReference type="Pfam" id="PF04117">
    <property type="entry name" value="Mpv17_PMP22"/>
    <property type="match status" value="1"/>
</dbReference>
<name>A0AAW1RAE9_9CHLO</name>
<keyword evidence="3" id="KW-0812">Transmembrane</keyword>
<protein>
    <submittedName>
        <fullName evidence="7">Uncharacterized protein</fullName>
    </submittedName>
</protein>
<reference evidence="7 8" key="1">
    <citation type="journal article" date="2024" name="Nat. Commun.">
        <title>Phylogenomics reveals the evolutionary origins of lichenization in chlorophyte algae.</title>
        <authorList>
            <person name="Puginier C."/>
            <person name="Libourel C."/>
            <person name="Otte J."/>
            <person name="Skaloud P."/>
            <person name="Haon M."/>
            <person name="Grisel S."/>
            <person name="Petersen M."/>
            <person name="Berrin J.G."/>
            <person name="Delaux P.M."/>
            <person name="Dal Grande F."/>
            <person name="Keller J."/>
        </authorList>
    </citation>
    <scope>NUCLEOTIDE SEQUENCE [LARGE SCALE GENOMIC DNA]</scope>
    <source>
        <strain evidence="7 8">SAG 245.80</strain>
    </source>
</reference>
<dbReference type="InterPro" id="IPR007248">
    <property type="entry name" value="Mpv17_PMP22"/>
</dbReference>
<evidence type="ECO:0000313" key="7">
    <source>
        <dbReference type="EMBL" id="KAK9830985.1"/>
    </source>
</evidence>
<sequence>MADPENQRGGILAIAWTRYLEKLDREPLKTKAITAAVLAGLSDIVAQKLAARKAFVERVFRGRSGQNLLLQKVALDQLTYGPLCNILLMSYVALLVEGRSLTFTKAKLMQDYPAVQLNAWKVWPLASQINYQHVPLHLRVLFANVVAFFWSTFLILRSRTALAPSSHG</sequence>
<evidence type="ECO:0000256" key="2">
    <source>
        <dbReference type="ARBA" id="ARBA00006824"/>
    </source>
</evidence>
<evidence type="ECO:0000256" key="3">
    <source>
        <dbReference type="ARBA" id="ARBA00022692"/>
    </source>
</evidence>
<accession>A0AAW1RAE9</accession>
<comment type="subcellular location">
    <subcellularLocation>
        <location evidence="1">Membrane</location>
        <topology evidence="1">Multi-pass membrane protein</topology>
    </subcellularLocation>
</comment>
<comment type="caution">
    <text evidence="7">The sequence shown here is derived from an EMBL/GenBank/DDBJ whole genome shotgun (WGS) entry which is preliminary data.</text>
</comment>
<keyword evidence="8" id="KW-1185">Reference proteome</keyword>
<keyword evidence="5" id="KW-0472">Membrane</keyword>
<evidence type="ECO:0000313" key="8">
    <source>
        <dbReference type="Proteomes" id="UP001445335"/>
    </source>
</evidence>
<evidence type="ECO:0000256" key="4">
    <source>
        <dbReference type="ARBA" id="ARBA00022989"/>
    </source>
</evidence>
<dbReference type="GO" id="GO:0016020">
    <property type="term" value="C:membrane"/>
    <property type="evidence" value="ECO:0007669"/>
    <property type="project" value="UniProtKB-SubCell"/>
</dbReference>
<dbReference type="PANTHER" id="PTHR11266:SF46">
    <property type="entry name" value="OS08G0566900 PROTEIN"/>
    <property type="match status" value="1"/>
</dbReference>
<keyword evidence="4" id="KW-1133">Transmembrane helix</keyword>
<dbReference type="PANTHER" id="PTHR11266">
    <property type="entry name" value="PEROXISOMAL MEMBRANE PROTEIN 2, PXMP2 MPV17"/>
    <property type="match status" value="1"/>
</dbReference>
<gene>
    <name evidence="7" type="ORF">WJX81_005416</name>
</gene>
<organism evidence="7 8">
    <name type="scientific">Elliptochloris bilobata</name>
    <dbReference type="NCBI Taxonomy" id="381761"/>
    <lineage>
        <taxon>Eukaryota</taxon>
        <taxon>Viridiplantae</taxon>
        <taxon>Chlorophyta</taxon>
        <taxon>core chlorophytes</taxon>
        <taxon>Trebouxiophyceae</taxon>
        <taxon>Trebouxiophyceae incertae sedis</taxon>
        <taxon>Elliptochloris clade</taxon>
        <taxon>Elliptochloris</taxon>
    </lineage>
</organism>
<evidence type="ECO:0000256" key="6">
    <source>
        <dbReference type="RuleBase" id="RU363053"/>
    </source>
</evidence>
<evidence type="ECO:0000256" key="5">
    <source>
        <dbReference type="ARBA" id="ARBA00023136"/>
    </source>
</evidence>
<dbReference type="AlphaFoldDB" id="A0AAW1RAE9"/>
<dbReference type="EMBL" id="JALJOU010000048">
    <property type="protein sequence ID" value="KAK9830985.1"/>
    <property type="molecule type" value="Genomic_DNA"/>
</dbReference>
<proteinExistence type="inferred from homology"/>
<evidence type="ECO:0000256" key="1">
    <source>
        <dbReference type="ARBA" id="ARBA00004141"/>
    </source>
</evidence>
<comment type="similarity">
    <text evidence="2 6">Belongs to the peroxisomal membrane protein PXMP2/4 family.</text>
</comment>
<dbReference type="GO" id="GO:0005737">
    <property type="term" value="C:cytoplasm"/>
    <property type="evidence" value="ECO:0007669"/>
    <property type="project" value="TreeGrafter"/>
</dbReference>
<dbReference type="Proteomes" id="UP001445335">
    <property type="component" value="Unassembled WGS sequence"/>
</dbReference>